<keyword evidence="3" id="KW-0677">Repeat</keyword>
<evidence type="ECO:0000256" key="4">
    <source>
        <dbReference type="ARBA" id="ARBA00022771"/>
    </source>
</evidence>
<evidence type="ECO:0000256" key="2">
    <source>
        <dbReference type="ARBA" id="ARBA00022723"/>
    </source>
</evidence>
<feature type="domain" description="C2H2-type" evidence="9">
    <location>
        <begin position="655"/>
        <end position="682"/>
    </location>
</feature>
<keyword evidence="5" id="KW-0862">Zinc</keyword>
<dbReference type="InterPro" id="IPR013087">
    <property type="entry name" value="Znf_C2H2_type"/>
</dbReference>
<dbReference type="AlphaFoldDB" id="A0A9P6WHL6"/>
<evidence type="ECO:0000256" key="8">
    <source>
        <dbReference type="SAM" id="MobiDB-lite"/>
    </source>
</evidence>
<dbReference type="InterPro" id="IPR050331">
    <property type="entry name" value="Zinc_finger"/>
</dbReference>
<dbReference type="PANTHER" id="PTHR16515:SF49">
    <property type="entry name" value="GASTRULA ZINC FINGER PROTEIN XLCGF49.1-LIKE-RELATED"/>
    <property type="match status" value="1"/>
</dbReference>
<accession>A0A9P6WHL6</accession>
<keyword evidence="11" id="KW-1185">Reference proteome</keyword>
<dbReference type="EMBL" id="PUHW01000312">
    <property type="protein sequence ID" value="KAG0687117.1"/>
    <property type="molecule type" value="Genomic_DNA"/>
</dbReference>
<feature type="region of interest" description="Disordered" evidence="8">
    <location>
        <begin position="95"/>
        <end position="122"/>
    </location>
</feature>
<name>A0A9P6WHL6_9ASCO</name>
<sequence length="708" mass="83030">MLLRPFYPLEDSLSGKIETIQLAALLLEIPNSSIRKRILKYLDIRQLITILKAITKDEKRDDFYSFNDLSESRKSLWVDLVDVFNNLPCVKLVENDNNHNNTNNTNNNNNSNSNSNNNNNNNNYINEDTSWFELSIDSDEYDYLLEYLIDCQVNKIHFPLVEIGTKKYNKIHELLEKHCNKIKIPNDKISVIKDSETLKEKLQILTLVNYEYFDIVEKLLNYDTLNIIGNEVDLFSVSTLIQKSNNLKCIYFKGRLRDYIPREIDEKIKVYYDLIVFDTTDKSQLKDLGSLDRINSLYLSFTLESNINFNWLLNNCHQMRKLYISLNFDTNSNQILETLNDFPKLEDLTLKHCKIVINDDNLNSPILPNLKTLTLIQSDFDSNFLNAVCESSLIQIAFFNCNIKYKSFVKISNYMKNITIINQDVDQCKDLVFLTYKKRSSFKIAANNKCLLNVNEKLLTIKIPESHDLYLTKLHDDYDDNDDSINLNNLDIPFNSTLYFSIYPIFNHINFQFLKYIVKKFDVFKTIIELYSFTNEFYNILNIKNIENVKIYHYDILKLQLYLKKLLVKKELNDEENQFFLPYNCMCENNSTILFQKTPISGQYLKNSNLMNITETKKPHSNMKLARVNKLNHAVINQNGSSNTNRNMKGVKRIHSCKECGKHFSRSTALNRHILVHANYRPFKCDGCGYSFKRSDHLKVHKRVCTGK</sequence>
<organism evidence="10 11">
    <name type="scientific">Pichia californica</name>
    <dbReference type="NCBI Taxonomy" id="460514"/>
    <lineage>
        <taxon>Eukaryota</taxon>
        <taxon>Fungi</taxon>
        <taxon>Dikarya</taxon>
        <taxon>Ascomycota</taxon>
        <taxon>Saccharomycotina</taxon>
        <taxon>Pichiomycetes</taxon>
        <taxon>Pichiales</taxon>
        <taxon>Pichiaceae</taxon>
        <taxon>Pichia</taxon>
    </lineage>
</organism>
<dbReference type="GO" id="GO:0005634">
    <property type="term" value="C:nucleus"/>
    <property type="evidence" value="ECO:0007669"/>
    <property type="project" value="UniProtKB-SubCell"/>
</dbReference>
<gene>
    <name evidence="10" type="ORF">C6P40_002866</name>
</gene>
<dbReference type="PROSITE" id="PS00028">
    <property type="entry name" value="ZINC_FINGER_C2H2_1"/>
    <property type="match status" value="1"/>
</dbReference>
<proteinExistence type="predicted"/>
<evidence type="ECO:0000256" key="1">
    <source>
        <dbReference type="ARBA" id="ARBA00004123"/>
    </source>
</evidence>
<dbReference type="FunFam" id="3.30.160.60:FF:000072">
    <property type="entry name" value="zinc finger protein 143 isoform X1"/>
    <property type="match status" value="1"/>
</dbReference>
<evidence type="ECO:0000313" key="10">
    <source>
        <dbReference type="EMBL" id="KAG0687117.1"/>
    </source>
</evidence>
<dbReference type="SUPFAM" id="SSF52047">
    <property type="entry name" value="RNI-like"/>
    <property type="match status" value="1"/>
</dbReference>
<dbReference type="FunFam" id="3.30.160.60:FF:000100">
    <property type="entry name" value="Zinc finger 45-like"/>
    <property type="match status" value="1"/>
</dbReference>
<evidence type="ECO:0000259" key="9">
    <source>
        <dbReference type="PROSITE" id="PS50157"/>
    </source>
</evidence>
<dbReference type="Pfam" id="PF00096">
    <property type="entry name" value="zf-C2H2"/>
    <property type="match status" value="2"/>
</dbReference>
<dbReference type="SMART" id="SM00355">
    <property type="entry name" value="ZnF_C2H2"/>
    <property type="match status" value="2"/>
</dbReference>
<dbReference type="Gene3D" id="3.30.160.60">
    <property type="entry name" value="Classic Zinc Finger"/>
    <property type="match status" value="2"/>
</dbReference>
<dbReference type="SUPFAM" id="SSF57667">
    <property type="entry name" value="beta-beta-alpha zinc fingers"/>
    <property type="match status" value="1"/>
</dbReference>
<keyword evidence="2" id="KW-0479">Metal-binding</keyword>
<dbReference type="PROSITE" id="PS50157">
    <property type="entry name" value="ZINC_FINGER_C2H2_2"/>
    <property type="match status" value="2"/>
</dbReference>
<feature type="domain" description="C2H2-type" evidence="9">
    <location>
        <begin position="683"/>
        <end position="708"/>
    </location>
</feature>
<keyword evidence="6" id="KW-0539">Nucleus</keyword>
<comment type="subcellular location">
    <subcellularLocation>
        <location evidence="1">Nucleus</location>
    </subcellularLocation>
</comment>
<dbReference type="PANTHER" id="PTHR16515">
    <property type="entry name" value="PR DOMAIN ZINC FINGER PROTEIN"/>
    <property type="match status" value="1"/>
</dbReference>
<reference evidence="10" key="1">
    <citation type="submission" date="2020-11" db="EMBL/GenBank/DDBJ databases">
        <title>Kefir isolates.</title>
        <authorList>
            <person name="Marcisauskas S."/>
            <person name="Kim Y."/>
            <person name="Blasche S."/>
        </authorList>
    </citation>
    <scope>NUCLEOTIDE SEQUENCE</scope>
    <source>
        <strain evidence="10">Olga-1</strain>
    </source>
</reference>
<dbReference type="InterPro" id="IPR036236">
    <property type="entry name" value="Znf_C2H2_sf"/>
</dbReference>
<dbReference type="Gene3D" id="3.80.10.10">
    <property type="entry name" value="Ribonuclease Inhibitor"/>
    <property type="match status" value="1"/>
</dbReference>
<comment type="caution">
    <text evidence="10">The sequence shown here is derived from an EMBL/GenBank/DDBJ whole genome shotgun (WGS) entry which is preliminary data.</text>
</comment>
<keyword evidence="4 7" id="KW-0863">Zinc-finger</keyword>
<evidence type="ECO:0000256" key="7">
    <source>
        <dbReference type="PROSITE-ProRule" id="PRU00042"/>
    </source>
</evidence>
<dbReference type="InterPro" id="IPR032675">
    <property type="entry name" value="LRR_dom_sf"/>
</dbReference>
<dbReference type="Proteomes" id="UP000697127">
    <property type="component" value="Unassembled WGS sequence"/>
</dbReference>
<feature type="compositionally biased region" description="Low complexity" evidence="8">
    <location>
        <begin position="98"/>
        <end position="122"/>
    </location>
</feature>
<dbReference type="GO" id="GO:0000978">
    <property type="term" value="F:RNA polymerase II cis-regulatory region sequence-specific DNA binding"/>
    <property type="evidence" value="ECO:0007669"/>
    <property type="project" value="UniProtKB-ARBA"/>
</dbReference>
<protein>
    <recommendedName>
        <fullName evidence="9">C2H2-type domain-containing protein</fullName>
    </recommendedName>
</protein>
<evidence type="ECO:0000256" key="3">
    <source>
        <dbReference type="ARBA" id="ARBA00022737"/>
    </source>
</evidence>
<evidence type="ECO:0000313" key="11">
    <source>
        <dbReference type="Proteomes" id="UP000697127"/>
    </source>
</evidence>
<dbReference type="GO" id="GO:0008270">
    <property type="term" value="F:zinc ion binding"/>
    <property type="evidence" value="ECO:0007669"/>
    <property type="project" value="UniProtKB-KW"/>
</dbReference>
<evidence type="ECO:0000256" key="5">
    <source>
        <dbReference type="ARBA" id="ARBA00022833"/>
    </source>
</evidence>
<evidence type="ECO:0000256" key="6">
    <source>
        <dbReference type="ARBA" id="ARBA00023242"/>
    </source>
</evidence>
<dbReference type="GO" id="GO:0000981">
    <property type="term" value="F:DNA-binding transcription factor activity, RNA polymerase II-specific"/>
    <property type="evidence" value="ECO:0007669"/>
    <property type="project" value="UniProtKB-ARBA"/>
</dbReference>